<reference evidence="14" key="1">
    <citation type="journal article" date="2010" name="Nature">
        <title>The Amphimedon queenslandica genome and the evolution of animal complexity.</title>
        <authorList>
            <person name="Srivastava M."/>
            <person name="Simakov O."/>
            <person name="Chapman J."/>
            <person name="Fahey B."/>
            <person name="Gauthier M.E."/>
            <person name="Mitros T."/>
            <person name="Richards G.S."/>
            <person name="Conaco C."/>
            <person name="Dacre M."/>
            <person name="Hellsten U."/>
            <person name="Larroux C."/>
            <person name="Putnam N.H."/>
            <person name="Stanke M."/>
            <person name="Adamska M."/>
            <person name="Darling A."/>
            <person name="Degnan S.M."/>
            <person name="Oakley T.H."/>
            <person name="Plachetzki D.C."/>
            <person name="Zhai Y."/>
            <person name="Adamski M."/>
            <person name="Calcino A."/>
            <person name="Cummins S.F."/>
            <person name="Goodstein D.M."/>
            <person name="Harris C."/>
            <person name="Jackson D.J."/>
            <person name="Leys S.P."/>
            <person name="Shu S."/>
            <person name="Woodcroft B.J."/>
            <person name="Vervoort M."/>
            <person name="Kosik K.S."/>
            <person name="Manning G."/>
            <person name="Degnan B.M."/>
            <person name="Rokhsar D.S."/>
        </authorList>
    </citation>
    <scope>NUCLEOTIDE SEQUENCE [LARGE SCALE GENOMIC DNA]</scope>
</reference>
<dbReference type="Pfam" id="PF00069">
    <property type="entry name" value="Pkinase"/>
    <property type="match status" value="1"/>
</dbReference>
<evidence type="ECO:0000313" key="14">
    <source>
        <dbReference type="Proteomes" id="UP000007879"/>
    </source>
</evidence>
<keyword evidence="4 10" id="KW-0067">ATP-binding</keyword>
<dbReference type="GO" id="GO:0004708">
    <property type="term" value="F:MAP kinase kinase activity"/>
    <property type="evidence" value="ECO:0007669"/>
    <property type="project" value="UniProtKB-EC"/>
</dbReference>
<keyword evidence="3" id="KW-0418">Kinase</keyword>
<comment type="catalytic activity">
    <reaction evidence="9">
        <text>L-tyrosyl-[protein] + ATP = O-phospho-L-tyrosyl-[protein] + ADP + H(+)</text>
        <dbReference type="Rhea" id="RHEA:10596"/>
        <dbReference type="Rhea" id="RHEA-COMP:10136"/>
        <dbReference type="Rhea" id="RHEA-COMP:20101"/>
        <dbReference type="ChEBI" id="CHEBI:15378"/>
        <dbReference type="ChEBI" id="CHEBI:30616"/>
        <dbReference type="ChEBI" id="CHEBI:46858"/>
        <dbReference type="ChEBI" id="CHEBI:61978"/>
        <dbReference type="ChEBI" id="CHEBI:456216"/>
        <dbReference type="EC" id="2.7.12.2"/>
    </reaction>
</comment>
<dbReference type="InterPro" id="IPR035898">
    <property type="entry name" value="TAZ_dom_sf"/>
</dbReference>
<gene>
    <name evidence="13" type="primary">100640656</name>
</gene>
<evidence type="ECO:0000313" key="13">
    <source>
        <dbReference type="EnsemblMetazoa" id="Aqu2.1.39635_001"/>
    </source>
</evidence>
<dbReference type="PANTHER" id="PTHR48013:SF9">
    <property type="entry name" value="DUAL SPECIFICITY MITOGEN-ACTIVATED PROTEIN KINASE KINASE 5"/>
    <property type="match status" value="1"/>
</dbReference>
<dbReference type="EC" id="2.7.12.2" evidence="6"/>
<keyword evidence="2 10" id="KW-0547">Nucleotide-binding</keyword>
<dbReference type="PROSITE" id="PS50011">
    <property type="entry name" value="PROTEIN_KINASE_DOM"/>
    <property type="match status" value="1"/>
</dbReference>
<protein>
    <recommendedName>
        <fullName evidence="6">mitogen-activated protein kinase kinase</fullName>
        <ecNumber evidence="6">2.7.12.2</ecNumber>
    </recommendedName>
</protein>
<dbReference type="InterPro" id="IPR011009">
    <property type="entry name" value="Kinase-like_dom_sf"/>
</dbReference>
<feature type="region of interest" description="Disordered" evidence="11">
    <location>
        <begin position="115"/>
        <end position="160"/>
    </location>
</feature>
<evidence type="ECO:0000256" key="4">
    <source>
        <dbReference type="ARBA" id="ARBA00022840"/>
    </source>
</evidence>
<organism evidence="13">
    <name type="scientific">Amphimedon queenslandica</name>
    <name type="common">Sponge</name>
    <dbReference type="NCBI Taxonomy" id="400682"/>
    <lineage>
        <taxon>Eukaryota</taxon>
        <taxon>Metazoa</taxon>
        <taxon>Porifera</taxon>
        <taxon>Demospongiae</taxon>
        <taxon>Heteroscleromorpha</taxon>
        <taxon>Haplosclerida</taxon>
        <taxon>Niphatidae</taxon>
        <taxon>Amphimedon</taxon>
    </lineage>
</organism>
<dbReference type="PROSITE" id="PS00108">
    <property type="entry name" value="PROTEIN_KINASE_ST"/>
    <property type="match status" value="1"/>
</dbReference>
<comment type="catalytic activity">
    <reaction evidence="8">
        <text>L-threonyl-[protein] + ATP = O-phospho-L-threonyl-[protein] + ADP + H(+)</text>
        <dbReference type="Rhea" id="RHEA:46608"/>
        <dbReference type="Rhea" id="RHEA-COMP:11060"/>
        <dbReference type="Rhea" id="RHEA-COMP:11605"/>
        <dbReference type="ChEBI" id="CHEBI:15378"/>
        <dbReference type="ChEBI" id="CHEBI:30013"/>
        <dbReference type="ChEBI" id="CHEBI:30616"/>
        <dbReference type="ChEBI" id="CHEBI:61977"/>
        <dbReference type="ChEBI" id="CHEBI:456216"/>
        <dbReference type="EC" id="2.7.12.2"/>
    </reaction>
</comment>
<evidence type="ECO:0000256" key="5">
    <source>
        <dbReference type="ARBA" id="ARBA00038035"/>
    </source>
</evidence>
<keyword evidence="14" id="KW-1185">Reference proteome</keyword>
<dbReference type="Gene3D" id="3.30.200.20">
    <property type="entry name" value="Phosphorylase Kinase, domain 1"/>
    <property type="match status" value="1"/>
</dbReference>
<comment type="catalytic activity">
    <reaction evidence="7">
        <text>L-seryl-[protein] + ATP = O-phospho-L-seryl-[protein] + ADP + H(+)</text>
        <dbReference type="Rhea" id="RHEA:17989"/>
        <dbReference type="Rhea" id="RHEA-COMP:9863"/>
        <dbReference type="Rhea" id="RHEA-COMP:11604"/>
        <dbReference type="ChEBI" id="CHEBI:15378"/>
        <dbReference type="ChEBI" id="CHEBI:29999"/>
        <dbReference type="ChEBI" id="CHEBI:30616"/>
        <dbReference type="ChEBI" id="CHEBI:83421"/>
        <dbReference type="ChEBI" id="CHEBI:456216"/>
        <dbReference type="EC" id="2.7.12.2"/>
    </reaction>
</comment>
<dbReference type="EnsemblMetazoa" id="XM_019993295.1">
    <property type="protein sequence ID" value="XP_019848854.1"/>
    <property type="gene ID" value="LOC100640656"/>
</dbReference>
<feature type="binding site" evidence="10">
    <location>
        <position position="284"/>
    </location>
    <ligand>
        <name>ATP</name>
        <dbReference type="ChEBI" id="CHEBI:30616"/>
    </ligand>
</feature>
<sequence length="668" mass="75058">MEGAKQQKDVPQPPVQPISLRILFAEDHQWLKVDTHLSVCPGNGCSVDVCLYIRALCAHEIDQCPEYCSWCSKVRRWLRYHARSCKPKKCPYNHFCNETQKKFFRRRMTIPYSEQWSKGPTSSLHSSASESSVSSGSIPVGGAMGTTRHSITAAGPGPSSTCRWGCSEEAKCCESGNCCHEPHPHDMASPSSSSSSLVLSSSYITSSYSQDIIQRALDERLPETETEVKAYIETKKQIRLALLERHKFYQEGVHWERIKQLGCGSSGTTYCIRDRETSFWLALKEEQESLTAVNETLISLRLSSSSKDHPPNIVEFYGASLLPLQVETKLQLFLELMPCCLQSYLYNGGPLSVEDAHNYACQLFDALDYLHGKINLVHSDIKPGNLLIDENVQRLKVTDFGCSQVLEDSHQGYCMRGDANAGTVHYNPPEHYSEFRCSYALDIWQAGCCIIAMVTGRRPWRSMYLDCRERRYRAEVQQSQIQQICKVPYSHHVPGFLDPALQQLVQQCLSIDYRRRPSLKDCLGLLAQSDVVSDSCKGQWLSHLGLQPTCFSSSSSPAPKSFLVDIYLGSYVHYSHYSLLPGWLGSVSCDSHVTYSQLHELIRNSIPVTQLFRSMEFGLCDNLPNLIWQKSSINHGTSDTTSEDIIQLSRPKGTDAIDSSKGVVVIVE</sequence>
<evidence type="ECO:0000256" key="8">
    <source>
        <dbReference type="ARBA" id="ARBA00049299"/>
    </source>
</evidence>
<dbReference type="PANTHER" id="PTHR48013">
    <property type="entry name" value="DUAL SPECIFICITY MITOGEN-ACTIVATED PROTEIN KINASE KINASE 5-RELATED"/>
    <property type="match status" value="1"/>
</dbReference>
<dbReference type="AlphaFoldDB" id="A0A1X7VH54"/>
<dbReference type="InParanoid" id="A0A1X7VH54"/>
<evidence type="ECO:0000256" key="10">
    <source>
        <dbReference type="PROSITE-ProRule" id="PRU10141"/>
    </source>
</evidence>
<dbReference type="SUPFAM" id="SSF56112">
    <property type="entry name" value="Protein kinase-like (PK-like)"/>
    <property type="match status" value="1"/>
</dbReference>
<proteinExistence type="inferred from homology"/>
<evidence type="ECO:0000256" key="1">
    <source>
        <dbReference type="ARBA" id="ARBA00022679"/>
    </source>
</evidence>
<name>A0A1X7VH54_AMPQE</name>
<dbReference type="SUPFAM" id="SSF57933">
    <property type="entry name" value="TAZ domain"/>
    <property type="match status" value="1"/>
</dbReference>
<evidence type="ECO:0000259" key="12">
    <source>
        <dbReference type="PROSITE" id="PS50011"/>
    </source>
</evidence>
<evidence type="ECO:0000256" key="7">
    <source>
        <dbReference type="ARBA" id="ARBA00049014"/>
    </source>
</evidence>
<dbReference type="eggNOG" id="KOG0198">
    <property type="taxonomic scope" value="Eukaryota"/>
</dbReference>
<accession>A0A1X7VH54</accession>
<dbReference type="InterPro" id="IPR000719">
    <property type="entry name" value="Prot_kinase_dom"/>
</dbReference>
<dbReference type="Gene3D" id="1.20.1020.10">
    <property type="entry name" value="TAZ domain"/>
    <property type="match status" value="1"/>
</dbReference>
<dbReference type="InterPro" id="IPR008271">
    <property type="entry name" value="Ser/Thr_kinase_AS"/>
</dbReference>
<comment type="similarity">
    <text evidence="5">Belongs to the protein kinase superfamily. STE Ser/Thr protein kinase family. MAP kinase kinase subfamily.</text>
</comment>
<dbReference type="Proteomes" id="UP000007879">
    <property type="component" value="Unassembled WGS sequence"/>
</dbReference>
<feature type="domain" description="Protein kinase" evidence="12">
    <location>
        <begin position="255"/>
        <end position="532"/>
    </location>
</feature>
<feature type="compositionally biased region" description="Low complexity" evidence="11">
    <location>
        <begin position="122"/>
        <end position="137"/>
    </location>
</feature>
<dbReference type="GO" id="GO:0005524">
    <property type="term" value="F:ATP binding"/>
    <property type="evidence" value="ECO:0007669"/>
    <property type="project" value="UniProtKB-UniRule"/>
</dbReference>
<evidence type="ECO:0000256" key="9">
    <source>
        <dbReference type="ARBA" id="ARBA00051693"/>
    </source>
</evidence>
<dbReference type="KEGG" id="aqu:100640656"/>
<dbReference type="STRING" id="400682.A0A1X7VH54"/>
<dbReference type="Gene3D" id="1.10.510.10">
    <property type="entry name" value="Transferase(Phosphotransferase) domain 1"/>
    <property type="match status" value="1"/>
</dbReference>
<evidence type="ECO:0000256" key="6">
    <source>
        <dbReference type="ARBA" id="ARBA00038999"/>
    </source>
</evidence>
<keyword evidence="1" id="KW-0808">Transferase</keyword>
<dbReference type="EnsemblMetazoa" id="Aqu2.1.39635_001">
    <property type="protein sequence ID" value="Aqu2.1.39635_001"/>
    <property type="gene ID" value="Aqu2.1.39635"/>
</dbReference>
<reference evidence="13" key="2">
    <citation type="submission" date="2017-05" db="UniProtKB">
        <authorList>
            <consortium name="EnsemblMetazoa"/>
        </authorList>
    </citation>
    <scope>IDENTIFICATION</scope>
</reference>
<dbReference type="PROSITE" id="PS00107">
    <property type="entry name" value="PROTEIN_KINASE_ATP"/>
    <property type="match status" value="1"/>
</dbReference>
<evidence type="ECO:0000256" key="3">
    <source>
        <dbReference type="ARBA" id="ARBA00022777"/>
    </source>
</evidence>
<evidence type="ECO:0000256" key="11">
    <source>
        <dbReference type="SAM" id="MobiDB-lite"/>
    </source>
</evidence>
<evidence type="ECO:0000256" key="2">
    <source>
        <dbReference type="ARBA" id="ARBA00022741"/>
    </source>
</evidence>
<dbReference type="OrthoDB" id="4062651at2759"/>
<dbReference type="SMART" id="SM00220">
    <property type="entry name" value="S_TKc"/>
    <property type="match status" value="1"/>
</dbReference>
<dbReference type="InterPro" id="IPR017441">
    <property type="entry name" value="Protein_kinase_ATP_BS"/>
</dbReference>